<proteinExistence type="inferred from homology"/>
<keyword evidence="2" id="KW-0560">Oxidoreductase</keyword>
<dbReference type="SUPFAM" id="SSF51735">
    <property type="entry name" value="NAD(P)-binding Rossmann-fold domains"/>
    <property type="match status" value="1"/>
</dbReference>
<sequence length="245" mass="26585">MKTHNNTILITGGGSGIGLETARKFSALGNKVIIAGRNIEKLNAAADSMDNVSVIQCDVTVESELDALVHKVGSLYPDLNILVNNSGSAYQYSLNENSNAYDGARKEMEINYLAPVRLTEKLLPFLKKNATPAVINITSVVAIVPWAVMPTYSASKAALQSYTRLLRLSLSKSNVKVFEILPPLVDTEFSKNIPVEKMPPSAVADAIINGIAEDKFEIRIGFSDHFYNLNKESPEKAFNALNGVA</sequence>
<protein>
    <submittedName>
        <fullName evidence="4">SDR family NAD(P)-dependent oxidoreductase</fullName>
    </submittedName>
</protein>
<dbReference type="InterPro" id="IPR036291">
    <property type="entry name" value="NAD(P)-bd_dom_sf"/>
</dbReference>
<dbReference type="InterPro" id="IPR002347">
    <property type="entry name" value="SDR_fam"/>
</dbReference>
<dbReference type="GO" id="GO:0016491">
    <property type="term" value="F:oxidoreductase activity"/>
    <property type="evidence" value="ECO:0007669"/>
    <property type="project" value="UniProtKB-KW"/>
</dbReference>
<dbReference type="PRINTS" id="PR00081">
    <property type="entry name" value="GDHRDH"/>
</dbReference>
<dbReference type="Gene3D" id="3.40.50.720">
    <property type="entry name" value="NAD(P)-binding Rossmann-like Domain"/>
    <property type="match status" value="1"/>
</dbReference>
<dbReference type="GO" id="GO:0016020">
    <property type="term" value="C:membrane"/>
    <property type="evidence" value="ECO:0007669"/>
    <property type="project" value="TreeGrafter"/>
</dbReference>
<dbReference type="PROSITE" id="PS00061">
    <property type="entry name" value="ADH_SHORT"/>
    <property type="match status" value="1"/>
</dbReference>
<name>A0A4U1G2T8_9SPHI</name>
<accession>A0A4U1G2T8</accession>
<evidence type="ECO:0000256" key="2">
    <source>
        <dbReference type="ARBA" id="ARBA00023002"/>
    </source>
</evidence>
<dbReference type="AlphaFoldDB" id="A0A4U1G2T8"/>
<comment type="similarity">
    <text evidence="1 3">Belongs to the short-chain dehydrogenases/reductases (SDR) family.</text>
</comment>
<evidence type="ECO:0000313" key="5">
    <source>
        <dbReference type="Proteomes" id="UP000309594"/>
    </source>
</evidence>
<evidence type="ECO:0000256" key="1">
    <source>
        <dbReference type="ARBA" id="ARBA00006484"/>
    </source>
</evidence>
<organism evidence="4 5">
    <name type="scientific">Pedobacter hiemivivus</name>
    <dbReference type="NCBI Taxonomy" id="2530454"/>
    <lineage>
        <taxon>Bacteria</taxon>
        <taxon>Pseudomonadati</taxon>
        <taxon>Bacteroidota</taxon>
        <taxon>Sphingobacteriia</taxon>
        <taxon>Sphingobacteriales</taxon>
        <taxon>Sphingobacteriaceae</taxon>
        <taxon>Pedobacter</taxon>
    </lineage>
</organism>
<evidence type="ECO:0000256" key="3">
    <source>
        <dbReference type="RuleBase" id="RU000363"/>
    </source>
</evidence>
<dbReference type="PANTHER" id="PTHR44196">
    <property type="entry name" value="DEHYDROGENASE/REDUCTASE SDR FAMILY MEMBER 7B"/>
    <property type="match status" value="1"/>
</dbReference>
<dbReference type="EMBL" id="SWDX01000010">
    <property type="protein sequence ID" value="TKC57119.1"/>
    <property type="molecule type" value="Genomic_DNA"/>
</dbReference>
<evidence type="ECO:0000313" key="4">
    <source>
        <dbReference type="EMBL" id="TKC57119.1"/>
    </source>
</evidence>
<dbReference type="PRINTS" id="PR00080">
    <property type="entry name" value="SDRFAMILY"/>
</dbReference>
<reference evidence="4 5" key="1">
    <citation type="submission" date="2019-04" db="EMBL/GenBank/DDBJ databases">
        <title>Pedobacter sp. RP-1-16 sp. nov., isolated from Arctic soil.</title>
        <authorList>
            <person name="Dahal R.H."/>
            <person name="Kim D.-U."/>
        </authorList>
    </citation>
    <scope>NUCLEOTIDE SEQUENCE [LARGE SCALE GENOMIC DNA]</scope>
    <source>
        <strain evidence="4 5">RP-1-16</strain>
    </source>
</reference>
<dbReference type="Proteomes" id="UP000309594">
    <property type="component" value="Unassembled WGS sequence"/>
</dbReference>
<dbReference type="RefSeq" id="WP_136881665.1">
    <property type="nucleotide sequence ID" value="NZ_SWDX01000010.1"/>
</dbReference>
<dbReference type="InterPro" id="IPR020904">
    <property type="entry name" value="Sc_DH/Rdtase_CS"/>
</dbReference>
<dbReference type="PANTHER" id="PTHR44196:SF1">
    <property type="entry name" value="DEHYDROGENASE_REDUCTASE SDR FAMILY MEMBER 7B"/>
    <property type="match status" value="1"/>
</dbReference>
<gene>
    <name evidence="4" type="ORF">FBD94_21030</name>
</gene>
<comment type="caution">
    <text evidence="4">The sequence shown here is derived from an EMBL/GenBank/DDBJ whole genome shotgun (WGS) entry which is preliminary data.</text>
</comment>
<dbReference type="Pfam" id="PF00106">
    <property type="entry name" value="adh_short"/>
    <property type="match status" value="1"/>
</dbReference>